<reference evidence="2 3" key="1">
    <citation type="submission" date="2017-05" db="EMBL/GenBank/DDBJ databases">
        <title>The Genome Sequence of Tsuchiyaea wingfieldii DSM 27421.</title>
        <authorList>
            <person name="Cuomo C."/>
            <person name="Passer A."/>
            <person name="Billmyre B."/>
            <person name="Heitman J."/>
        </authorList>
    </citation>
    <scope>NUCLEOTIDE SEQUENCE [LARGE SCALE GENOMIC DNA]</scope>
    <source>
        <strain evidence="2 3">DSM 27421</strain>
    </source>
</reference>
<protein>
    <submittedName>
        <fullName evidence="2">Uncharacterized protein</fullName>
    </submittedName>
</protein>
<feature type="non-terminal residue" evidence="2">
    <location>
        <position position="249"/>
    </location>
</feature>
<feature type="compositionally biased region" description="Basic and acidic residues" evidence="1">
    <location>
        <begin position="132"/>
        <end position="146"/>
    </location>
</feature>
<evidence type="ECO:0000313" key="2">
    <source>
        <dbReference type="EMBL" id="TYJ51060.1"/>
    </source>
</evidence>
<feature type="region of interest" description="Disordered" evidence="1">
    <location>
        <begin position="1"/>
        <end position="98"/>
    </location>
</feature>
<gene>
    <name evidence="2" type="ORF">B9479_008391</name>
</gene>
<evidence type="ECO:0000313" key="3">
    <source>
        <dbReference type="Proteomes" id="UP000322245"/>
    </source>
</evidence>
<sequence length="249" mass="27875">MSNPQARRQNPARSGRPVGLPQGEQSSVPEASGSGANQMDDDVTLDPALIPHDDNDNDNHAALLSNDSFDGASDNDDNESRHSSAYDASHLDAGNDDETVLQRNLQEKGKQRVDNTYQQLRKRQEEFDEFLRMKEREENTRQRREASSFMNIGSGQVHLPAPDQYEETSRGGGKSVEKEDQLASALGMIAQLLQNQQQARSPSAETRDDSKEPRVNDPEEFSGNRNDLKPFLTSCQIVFDLQPKRYNTD</sequence>
<dbReference type="EMBL" id="NIDF01000567">
    <property type="protein sequence ID" value="TYJ51060.1"/>
    <property type="molecule type" value="Genomic_DNA"/>
</dbReference>
<dbReference type="AlphaFoldDB" id="A0A5D3AM51"/>
<proteinExistence type="predicted"/>
<feature type="region of interest" description="Disordered" evidence="1">
    <location>
        <begin position="132"/>
        <end position="228"/>
    </location>
</feature>
<feature type="compositionally biased region" description="Polar residues" evidence="1">
    <location>
        <begin position="192"/>
        <end position="204"/>
    </location>
</feature>
<feature type="compositionally biased region" description="Polar residues" evidence="1">
    <location>
        <begin position="1"/>
        <end position="12"/>
    </location>
</feature>
<feature type="compositionally biased region" description="Polar residues" evidence="1">
    <location>
        <begin position="23"/>
        <end position="37"/>
    </location>
</feature>
<evidence type="ECO:0000256" key="1">
    <source>
        <dbReference type="SAM" id="MobiDB-lite"/>
    </source>
</evidence>
<feature type="compositionally biased region" description="Basic and acidic residues" evidence="1">
    <location>
        <begin position="205"/>
        <end position="217"/>
    </location>
</feature>
<accession>A0A5D3AM51</accession>
<name>A0A5D3AM51_9TREE</name>
<comment type="caution">
    <text evidence="2">The sequence shown here is derived from an EMBL/GenBank/DDBJ whole genome shotgun (WGS) entry which is preliminary data.</text>
</comment>
<organism evidence="2 3">
    <name type="scientific">Cryptococcus floricola</name>
    <dbReference type="NCBI Taxonomy" id="2591691"/>
    <lineage>
        <taxon>Eukaryota</taxon>
        <taxon>Fungi</taxon>
        <taxon>Dikarya</taxon>
        <taxon>Basidiomycota</taxon>
        <taxon>Agaricomycotina</taxon>
        <taxon>Tremellomycetes</taxon>
        <taxon>Tremellales</taxon>
        <taxon>Cryptococcaceae</taxon>
        <taxon>Cryptococcus</taxon>
    </lineage>
</organism>
<dbReference type="Proteomes" id="UP000322245">
    <property type="component" value="Unassembled WGS sequence"/>
</dbReference>
<keyword evidence="3" id="KW-1185">Reference proteome</keyword>